<feature type="region of interest" description="Disordered" evidence="7">
    <location>
        <begin position="804"/>
        <end position="871"/>
    </location>
</feature>
<dbReference type="InterPro" id="IPR018957">
    <property type="entry name" value="Znf_C3HC4_RING-type"/>
</dbReference>
<dbReference type="PROSITE" id="PS00518">
    <property type="entry name" value="ZF_RING_1"/>
    <property type="match status" value="1"/>
</dbReference>
<evidence type="ECO:0000259" key="8">
    <source>
        <dbReference type="PROSITE" id="PS50089"/>
    </source>
</evidence>
<comment type="caution">
    <text evidence="10">The sequence shown here is derived from an EMBL/GenBank/DDBJ whole genome shotgun (WGS) entry which is preliminary data.</text>
</comment>
<feature type="repeat" description="NHL" evidence="6">
    <location>
        <begin position="1173"/>
        <end position="1216"/>
    </location>
</feature>
<dbReference type="Gene3D" id="3.30.40.10">
    <property type="entry name" value="Zinc/RING finger domain, C3HC4 (zinc finger)"/>
    <property type="match status" value="1"/>
</dbReference>
<feature type="domain" description="B box-type" evidence="9">
    <location>
        <begin position="357"/>
        <end position="405"/>
    </location>
</feature>
<feature type="compositionally biased region" description="Polar residues" evidence="7">
    <location>
        <begin position="891"/>
        <end position="900"/>
    </location>
</feature>
<dbReference type="Gene3D" id="3.30.160.60">
    <property type="entry name" value="Classic Zinc Finger"/>
    <property type="match status" value="1"/>
</dbReference>
<dbReference type="PANTHER" id="PTHR24104">
    <property type="entry name" value="E3 UBIQUITIN-PROTEIN LIGASE NHLRC1-RELATED"/>
    <property type="match status" value="1"/>
</dbReference>
<dbReference type="InterPro" id="IPR017907">
    <property type="entry name" value="Znf_RING_CS"/>
</dbReference>
<dbReference type="Gene3D" id="2.120.10.30">
    <property type="entry name" value="TolB, C-terminal domain"/>
    <property type="match status" value="2"/>
</dbReference>
<keyword evidence="1" id="KW-0479">Metal-binding</keyword>
<dbReference type="InterPro" id="IPR000315">
    <property type="entry name" value="Znf_B-box"/>
</dbReference>
<evidence type="ECO:0000256" key="2">
    <source>
        <dbReference type="ARBA" id="ARBA00022737"/>
    </source>
</evidence>
<evidence type="ECO:0000313" key="10">
    <source>
        <dbReference type="EMBL" id="CAI8027763.1"/>
    </source>
</evidence>
<protein>
    <submittedName>
        <fullName evidence="10">E3 ubiquitin-protein ligase TRIM71</fullName>
    </submittedName>
</protein>
<feature type="region of interest" description="Disordered" evidence="7">
    <location>
        <begin position="675"/>
        <end position="728"/>
    </location>
</feature>
<dbReference type="InterPro" id="IPR011042">
    <property type="entry name" value="6-blade_b-propeller_TolB-like"/>
</dbReference>
<keyword evidence="3 5" id="KW-0863">Zinc-finger</keyword>
<proteinExistence type="predicted"/>
<dbReference type="GO" id="GO:0043161">
    <property type="term" value="P:proteasome-mediated ubiquitin-dependent protein catabolic process"/>
    <property type="evidence" value="ECO:0007669"/>
    <property type="project" value="TreeGrafter"/>
</dbReference>
<dbReference type="SUPFAM" id="SSF57845">
    <property type="entry name" value="B-box zinc-binding domain"/>
    <property type="match status" value="1"/>
</dbReference>
<dbReference type="SUPFAM" id="SSF57850">
    <property type="entry name" value="RING/U-box"/>
    <property type="match status" value="1"/>
</dbReference>
<dbReference type="CDD" id="cd05819">
    <property type="entry name" value="NHL"/>
    <property type="match status" value="1"/>
</dbReference>
<dbReference type="InterPro" id="IPR027417">
    <property type="entry name" value="P-loop_NTPase"/>
</dbReference>
<evidence type="ECO:0000256" key="7">
    <source>
        <dbReference type="SAM" id="MobiDB-lite"/>
    </source>
</evidence>
<evidence type="ECO:0000256" key="3">
    <source>
        <dbReference type="ARBA" id="ARBA00022771"/>
    </source>
</evidence>
<dbReference type="EMBL" id="CASHTH010002296">
    <property type="protein sequence ID" value="CAI8027763.1"/>
    <property type="molecule type" value="Genomic_DNA"/>
</dbReference>
<dbReference type="SMART" id="SM00184">
    <property type="entry name" value="RING"/>
    <property type="match status" value="1"/>
</dbReference>
<dbReference type="Pfam" id="PF00643">
    <property type="entry name" value="zf-B_box"/>
    <property type="match status" value="1"/>
</dbReference>
<evidence type="ECO:0000256" key="6">
    <source>
        <dbReference type="PROSITE-ProRule" id="PRU00504"/>
    </source>
</evidence>
<keyword evidence="2" id="KW-0677">Repeat</keyword>
<dbReference type="Proteomes" id="UP001174909">
    <property type="component" value="Unassembled WGS sequence"/>
</dbReference>
<dbReference type="GO" id="GO:0061630">
    <property type="term" value="F:ubiquitin protein ligase activity"/>
    <property type="evidence" value="ECO:0007669"/>
    <property type="project" value="TreeGrafter"/>
</dbReference>
<sequence length="1262" mass="139747">MHVRSWPNLLLNCLQDWGPNRGWALFGFPLFTSLPSLGGGLCPGDLVEVTGGEGSGKSEILLNIAAQCVLPRKWRGREIGGKEVEVVWVSTDHKLDLLRLVAILEGGICDNPYDTDEGSGRTATDGQLRSTQRLSSVYHSAAGHGSSVRARESVCEKDRESADYKALIMSCLSRLHVVHCSSSTELGLTLQSLRHSFLSAHPDVCALFMDNVAEFHWLDRAEAAGSLHGAQLAALTSREMERIREELICAVCLDFLREPKVLHCAHSFCSRCLREMFEGGKRAQGVTTGQQARRSLDLECPSCRHVTVLEHGRVDIDLSTNVNLKRLVDIVSDEEKGRTLKILHRRSSVRARLRCSEKGPTCQRHHQPLDRFCRDCGEMVCAACTSAGSGTRRSGGHTGHSLCSLAQLEELLREKAVSLRNLIQPACEVATLANKQMDMLYQDRDRVVANSNATREAATVFFRELRQALEQREKAVLNTVCKYTDIKLSTLDLHHQKLQEDHMAITSNVESLEKLLHANEGHLDTSLLANGGALEEELELHHNSALSVCDGLEEAKLAARFLSFSGDEVHLGETLRDAGVLNECQRIPDTNILSMQRVVVSEQEDPYLLVPSRFEDLQTSAPREEVRIDGTKRSQRVMKMSDMVEDENIQYQLPRDFLGSPTGGAVRSLAEGAFLQPPLQTPTSSLKTPPIPPRRTRSKVPVSPPPRSRTTSHRNKPPPLPPKDDEDEISAADLYDVPRSLVQVGGGYDDTYDVPRSLLQQHTVLSEDTYDVPRKLLSSSPLESFPFLQDSDYQQLVELQSREASEIYDVPRPLSPAPPPRPPKPAENSISSSSSTSSLLSPTPTHGEDYPTGVVPPRGAPPKPKPRSTTMAGFDYINTHIQLPEQRRDTSPSPTHTSAGKTALHASGSSSDVRARPIPAPRPVRRAHTVREVPQSAPPTAKMKDKFRWNGEASSTEADKRMSTLPPDIKFYENDRYGHKEPLSIFSAEQLAHPMNDERVYPCGVCCSPITGLLVVTDVYNHCLRLVDPKTGCSIEKIGREGRSGGNFKEPSAVVMDSEEHIFVTELDNPRVQKFTSRGKYLQKFGQKAFWGSQLHDPYGMAFSPDGRLFVTDWEKGRIVVYQKDGRHMTTIGKDHAFLKFPAGLVFDRFGNLLVTDRGKHCVWVMSPEGKPINRIGKLGTGDGELLLPHGIAVLRNNLIAVAESGNHRVSIFAPSGKFICSFGGKGTKPGMFHYPRHMCVDNKGHLVVADEHNQRIQIFDV</sequence>
<name>A0AA35SD26_GEOBA</name>
<keyword evidence="4" id="KW-0862">Zinc</keyword>
<dbReference type="AlphaFoldDB" id="A0AA35SD26"/>
<dbReference type="InterPro" id="IPR001258">
    <property type="entry name" value="NHL_repeat"/>
</dbReference>
<feature type="compositionally biased region" description="Pro residues" evidence="7">
    <location>
        <begin position="813"/>
        <end position="825"/>
    </location>
</feature>
<feature type="repeat" description="NHL" evidence="6">
    <location>
        <begin position="1220"/>
        <end position="1262"/>
    </location>
</feature>
<dbReference type="Pfam" id="PF01436">
    <property type="entry name" value="NHL"/>
    <property type="match status" value="2"/>
</dbReference>
<feature type="compositionally biased region" description="Low complexity" evidence="7">
    <location>
        <begin position="831"/>
        <end position="845"/>
    </location>
</feature>
<dbReference type="InterPro" id="IPR050952">
    <property type="entry name" value="TRIM-NHL_E3_ligases"/>
</dbReference>
<keyword evidence="11" id="KW-1185">Reference proteome</keyword>
<dbReference type="Gene3D" id="3.40.50.300">
    <property type="entry name" value="P-loop containing nucleotide triphosphate hydrolases"/>
    <property type="match status" value="1"/>
</dbReference>
<feature type="domain" description="RING-type" evidence="8">
    <location>
        <begin position="249"/>
        <end position="304"/>
    </location>
</feature>
<evidence type="ECO:0000256" key="4">
    <source>
        <dbReference type="ARBA" id="ARBA00022833"/>
    </source>
</evidence>
<evidence type="ECO:0000259" key="9">
    <source>
        <dbReference type="PROSITE" id="PS50119"/>
    </source>
</evidence>
<dbReference type="Pfam" id="PF00097">
    <property type="entry name" value="zf-C3HC4"/>
    <property type="match status" value="1"/>
</dbReference>
<evidence type="ECO:0000313" key="11">
    <source>
        <dbReference type="Proteomes" id="UP001174909"/>
    </source>
</evidence>
<feature type="repeat" description="NHL" evidence="6">
    <location>
        <begin position="1035"/>
        <end position="1078"/>
    </location>
</feature>
<dbReference type="SUPFAM" id="SSF101898">
    <property type="entry name" value="NHL repeat"/>
    <property type="match status" value="1"/>
</dbReference>
<dbReference type="GO" id="GO:0000209">
    <property type="term" value="P:protein polyubiquitination"/>
    <property type="evidence" value="ECO:0007669"/>
    <property type="project" value="TreeGrafter"/>
</dbReference>
<evidence type="ECO:0000256" key="5">
    <source>
        <dbReference type="PROSITE-ProRule" id="PRU00024"/>
    </source>
</evidence>
<dbReference type="GO" id="GO:0008270">
    <property type="term" value="F:zinc ion binding"/>
    <property type="evidence" value="ECO:0007669"/>
    <property type="project" value="UniProtKB-KW"/>
</dbReference>
<dbReference type="PANTHER" id="PTHR24104:SF25">
    <property type="entry name" value="PROTEIN LIN-41"/>
    <property type="match status" value="1"/>
</dbReference>
<dbReference type="PROSITE" id="PS50089">
    <property type="entry name" value="ZF_RING_2"/>
    <property type="match status" value="1"/>
</dbReference>
<reference evidence="10" key="1">
    <citation type="submission" date="2023-03" db="EMBL/GenBank/DDBJ databases">
        <authorList>
            <person name="Steffen K."/>
            <person name="Cardenas P."/>
        </authorList>
    </citation>
    <scope>NUCLEOTIDE SEQUENCE</scope>
</reference>
<evidence type="ECO:0000256" key="1">
    <source>
        <dbReference type="ARBA" id="ARBA00022723"/>
    </source>
</evidence>
<dbReference type="SUPFAM" id="SSF52540">
    <property type="entry name" value="P-loop containing nucleoside triphosphate hydrolases"/>
    <property type="match status" value="1"/>
</dbReference>
<accession>A0AA35SD26</accession>
<dbReference type="PROSITE" id="PS50119">
    <property type="entry name" value="ZF_BBOX"/>
    <property type="match status" value="1"/>
</dbReference>
<gene>
    <name evidence="10" type="ORF">GBAR_LOCUS15814</name>
</gene>
<feature type="repeat" description="NHL" evidence="6">
    <location>
        <begin position="1139"/>
        <end position="1169"/>
    </location>
</feature>
<dbReference type="InterPro" id="IPR013083">
    <property type="entry name" value="Znf_RING/FYVE/PHD"/>
</dbReference>
<feature type="region of interest" description="Disordered" evidence="7">
    <location>
        <begin position="885"/>
        <end position="922"/>
    </location>
</feature>
<dbReference type="PROSITE" id="PS51125">
    <property type="entry name" value="NHL"/>
    <property type="match status" value="5"/>
</dbReference>
<feature type="repeat" description="NHL" evidence="6">
    <location>
        <begin position="1082"/>
        <end position="1125"/>
    </location>
</feature>
<organism evidence="10 11">
    <name type="scientific">Geodia barretti</name>
    <name type="common">Barrett's horny sponge</name>
    <dbReference type="NCBI Taxonomy" id="519541"/>
    <lineage>
        <taxon>Eukaryota</taxon>
        <taxon>Metazoa</taxon>
        <taxon>Porifera</taxon>
        <taxon>Demospongiae</taxon>
        <taxon>Heteroscleromorpha</taxon>
        <taxon>Tetractinellida</taxon>
        <taxon>Astrophorina</taxon>
        <taxon>Geodiidae</taxon>
        <taxon>Geodia</taxon>
    </lineage>
</organism>
<dbReference type="InterPro" id="IPR001841">
    <property type="entry name" value="Znf_RING"/>
</dbReference>